<accession>A0ABP0E1F2</accession>
<dbReference type="PANTHER" id="PTHR10963:SF62">
    <property type="entry name" value="GLUCAN 1,3-BETA-GLUCOSIDASE"/>
    <property type="match status" value="1"/>
</dbReference>
<evidence type="ECO:0000313" key="5">
    <source>
        <dbReference type="Proteomes" id="UP001642502"/>
    </source>
</evidence>
<protein>
    <recommendedName>
        <fullName evidence="3">GH16 domain-containing protein</fullName>
    </recommendedName>
</protein>
<evidence type="ECO:0000259" key="3">
    <source>
        <dbReference type="PROSITE" id="PS51762"/>
    </source>
</evidence>
<dbReference type="Pfam" id="PF00722">
    <property type="entry name" value="Glyco_hydro_16"/>
    <property type="match status" value="1"/>
</dbReference>
<evidence type="ECO:0000256" key="2">
    <source>
        <dbReference type="SAM" id="Phobius"/>
    </source>
</evidence>
<feature type="compositionally biased region" description="Basic and acidic residues" evidence="1">
    <location>
        <begin position="16"/>
        <end position="30"/>
    </location>
</feature>
<dbReference type="InterPro" id="IPR000757">
    <property type="entry name" value="Beta-glucanase-like"/>
</dbReference>
<sequence length="485" mass="54764">MAESRDSSHGGIHINEQYHDKDASYRDFSEKLQQTNNTDGIKDPFHNPAAPEEVTAPPGLDADMYSNTFRSKPVLEAAFTHFDAQSYRYFHSRRLGKDQAIKPWLNHRHPKEKWVTILPLMGIVLGLAISGILVWDGLKSVVRHKYCLVLSDDFSQGFRSELWTKEVQLGGFGNGEFEETTADDENVFVRDGKLWIMPTLQDASLVEQDSVINLLANGSCTSNVWKDCVAATNTTAGNSTIVPPARSGRINTKNSAAIKYGRVEVTARLPKGDWLWPAIWMLPVKDVYGAWPASGEIDLMESRGNNHTYNAGGNNIMSSTLHWGPAPSYDAWWRTNKKHSALHRDFADGFNTFGLEWSEKYLFTYINSRLLQVLYIDFDEPLWKRGDFPSDSAQPNYTKVNTVWGQTGRSNTPFDQSFYLILSMAVGGTNGWFSDNTAGKPWLDASPNAKLDFWNARNQWLPTWTQPQMEISSVKMWQQCDGGEQ</sequence>
<dbReference type="EMBL" id="CAWUON010000137">
    <property type="protein sequence ID" value="CAK7274279.1"/>
    <property type="molecule type" value="Genomic_DNA"/>
</dbReference>
<dbReference type="InterPro" id="IPR013320">
    <property type="entry name" value="ConA-like_dom_sf"/>
</dbReference>
<keyword evidence="2" id="KW-0472">Membrane</keyword>
<reference evidence="4 5" key="1">
    <citation type="submission" date="2024-01" db="EMBL/GenBank/DDBJ databases">
        <authorList>
            <person name="Allen C."/>
            <person name="Tagirdzhanova G."/>
        </authorList>
    </citation>
    <scope>NUCLEOTIDE SEQUENCE [LARGE SCALE GENOMIC DNA]</scope>
    <source>
        <strain evidence="4 5">CBS 119000</strain>
    </source>
</reference>
<keyword evidence="2" id="KW-0812">Transmembrane</keyword>
<proteinExistence type="predicted"/>
<feature type="region of interest" description="Disordered" evidence="1">
    <location>
        <begin position="1"/>
        <end position="57"/>
    </location>
</feature>
<dbReference type="InterPro" id="IPR050546">
    <property type="entry name" value="Glycosyl_Hydrlase_16"/>
</dbReference>
<dbReference type="Proteomes" id="UP001642502">
    <property type="component" value="Unassembled WGS sequence"/>
</dbReference>
<evidence type="ECO:0000256" key="1">
    <source>
        <dbReference type="SAM" id="MobiDB-lite"/>
    </source>
</evidence>
<dbReference type="PANTHER" id="PTHR10963">
    <property type="entry name" value="GLYCOSYL HYDROLASE-RELATED"/>
    <property type="match status" value="1"/>
</dbReference>
<dbReference type="PROSITE" id="PS51762">
    <property type="entry name" value="GH16_2"/>
    <property type="match status" value="1"/>
</dbReference>
<organism evidence="4 5">
    <name type="scientific">Sporothrix epigloea</name>
    <dbReference type="NCBI Taxonomy" id="1892477"/>
    <lineage>
        <taxon>Eukaryota</taxon>
        <taxon>Fungi</taxon>
        <taxon>Dikarya</taxon>
        <taxon>Ascomycota</taxon>
        <taxon>Pezizomycotina</taxon>
        <taxon>Sordariomycetes</taxon>
        <taxon>Sordariomycetidae</taxon>
        <taxon>Ophiostomatales</taxon>
        <taxon>Ophiostomataceae</taxon>
        <taxon>Sporothrix</taxon>
    </lineage>
</organism>
<keyword evidence="5" id="KW-1185">Reference proteome</keyword>
<name>A0ABP0E1F2_9PEZI</name>
<keyword evidence="2" id="KW-1133">Transmembrane helix</keyword>
<feature type="transmembrane region" description="Helical" evidence="2">
    <location>
        <begin position="114"/>
        <end position="135"/>
    </location>
</feature>
<gene>
    <name evidence="4" type="ORF">SEPCBS119000_006087</name>
</gene>
<feature type="domain" description="GH16" evidence="3">
    <location>
        <begin position="133"/>
        <end position="482"/>
    </location>
</feature>
<dbReference type="Gene3D" id="2.60.120.200">
    <property type="match status" value="1"/>
</dbReference>
<comment type="caution">
    <text evidence="4">The sequence shown here is derived from an EMBL/GenBank/DDBJ whole genome shotgun (WGS) entry which is preliminary data.</text>
</comment>
<evidence type="ECO:0000313" key="4">
    <source>
        <dbReference type="EMBL" id="CAK7274279.1"/>
    </source>
</evidence>
<dbReference type="SUPFAM" id="SSF49899">
    <property type="entry name" value="Concanavalin A-like lectins/glucanases"/>
    <property type="match status" value="1"/>
</dbReference>